<keyword evidence="1" id="KW-0805">Transcription regulation</keyword>
<dbReference type="SUPFAM" id="SSF46689">
    <property type="entry name" value="Homeodomain-like"/>
    <property type="match status" value="2"/>
</dbReference>
<dbReference type="SMART" id="SM00342">
    <property type="entry name" value="HTH_ARAC"/>
    <property type="match status" value="1"/>
</dbReference>
<comment type="caution">
    <text evidence="5">The sequence shown here is derived from an EMBL/GenBank/DDBJ whole genome shotgun (WGS) entry which is preliminary data.</text>
</comment>
<dbReference type="InterPro" id="IPR018060">
    <property type="entry name" value="HTH_AraC"/>
</dbReference>
<dbReference type="PANTHER" id="PTHR43280">
    <property type="entry name" value="ARAC-FAMILY TRANSCRIPTIONAL REGULATOR"/>
    <property type="match status" value="1"/>
</dbReference>
<dbReference type="RefSeq" id="WP_204820777.1">
    <property type="nucleotide sequence ID" value="NZ_JANHOF010000020.1"/>
</dbReference>
<dbReference type="Pfam" id="PF12833">
    <property type="entry name" value="HTH_18"/>
    <property type="match status" value="1"/>
</dbReference>
<accession>A0ABV6J2I4</accession>
<keyword evidence="3" id="KW-0804">Transcription</keyword>
<dbReference type="InterPro" id="IPR003313">
    <property type="entry name" value="AraC-bd"/>
</dbReference>
<dbReference type="Gene3D" id="1.10.10.60">
    <property type="entry name" value="Homeodomain-like"/>
    <property type="match status" value="2"/>
</dbReference>
<dbReference type="InterPro" id="IPR014710">
    <property type="entry name" value="RmlC-like_jellyroll"/>
</dbReference>
<proteinExistence type="predicted"/>
<organism evidence="5 6">
    <name type="scientific">Paenibacillus mendelii</name>
    <dbReference type="NCBI Taxonomy" id="206163"/>
    <lineage>
        <taxon>Bacteria</taxon>
        <taxon>Bacillati</taxon>
        <taxon>Bacillota</taxon>
        <taxon>Bacilli</taxon>
        <taxon>Bacillales</taxon>
        <taxon>Paenibacillaceae</taxon>
        <taxon>Paenibacillus</taxon>
    </lineage>
</organism>
<dbReference type="PROSITE" id="PS01124">
    <property type="entry name" value="HTH_ARAC_FAMILY_2"/>
    <property type="match status" value="1"/>
</dbReference>
<feature type="domain" description="HTH araC/xylS-type" evidence="4">
    <location>
        <begin position="187"/>
        <end position="284"/>
    </location>
</feature>
<dbReference type="Pfam" id="PF02311">
    <property type="entry name" value="AraC_binding"/>
    <property type="match status" value="1"/>
</dbReference>
<evidence type="ECO:0000313" key="5">
    <source>
        <dbReference type="EMBL" id="MFC0390081.1"/>
    </source>
</evidence>
<protein>
    <submittedName>
        <fullName evidence="5">Helix-turn-helix domain-containing protein</fullName>
    </submittedName>
</protein>
<dbReference type="EMBL" id="JBHLVF010000006">
    <property type="protein sequence ID" value="MFC0390081.1"/>
    <property type="molecule type" value="Genomic_DNA"/>
</dbReference>
<dbReference type="InterPro" id="IPR011051">
    <property type="entry name" value="RmlC_Cupin_sf"/>
</dbReference>
<evidence type="ECO:0000256" key="3">
    <source>
        <dbReference type="ARBA" id="ARBA00023163"/>
    </source>
</evidence>
<dbReference type="SUPFAM" id="SSF51182">
    <property type="entry name" value="RmlC-like cupins"/>
    <property type="match status" value="1"/>
</dbReference>
<evidence type="ECO:0000259" key="4">
    <source>
        <dbReference type="PROSITE" id="PS01124"/>
    </source>
</evidence>
<evidence type="ECO:0000256" key="2">
    <source>
        <dbReference type="ARBA" id="ARBA00023125"/>
    </source>
</evidence>
<name>A0ABV6J2I4_9BACL</name>
<sequence>MKLEDHVIAPYIRIADYAIRPPFLIGERNLLDYIIFYVQEGQFEIQVNGQMHTLKEGDLCLLQPGDVHTIRGLTNTINPYVHLDLFYNPQRENSFVTLAGQVDMTSYEAYMQPRLHHCEDVRLPFKLETSHSGKMRDLVLKMIECWQLQTYMGIVEANQLAHEWLTTLFKHYMKPKPGVLSPQPFLNWITSYFAFHFSEPISIGDMARRANLSPSRFTVLFKQHFNMTPYQYLLKLRIEHSQELLREGLTIQKVSEYCGFTDVHHFSKSFKSATGVNPGYYKRNPDCLAGEASP</sequence>
<dbReference type="Gene3D" id="2.60.120.10">
    <property type="entry name" value="Jelly Rolls"/>
    <property type="match status" value="1"/>
</dbReference>
<dbReference type="PROSITE" id="PS00041">
    <property type="entry name" value="HTH_ARAC_FAMILY_1"/>
    <property type="match status" value="1"/>
</dbReference>
<gene>
    <name evidence="5" type="ORF">ACFFJ8_01700</name>
</gene>
<dbReference type="Proteomes" id="UP001589818">
    <property type="component" value="Unassembled WGS sequence"/>
</dbReference>
<dbReference type="PANTHER" id="PTHR43280:SF2">
    <property type="entry name" value="HTH-TYPE TRANSCRIPTIONAL REGULATOR EXSA"/>
    <property type="match status" value="1"/>
</dbReference>
<evidence type="ECO:0000313" key="6">
    <source>
        <dbReference type="Proteomes" id="UP001589818"/>
    </source>
</evidence>
<keyword evidence="6" id="KW-1185">Reference proteome</keyword>
<dbReference type="InterPro" id="IPR009057">
    <property type="entry name" value="Homeodomain-like_sf"/>
</dbReference>
<reference evidence="5 6" key="1">
    <citation type="submission" date="2024-09" db="EMBL/GenBank/DDBJ databases">
        <authorList>
            <person name="Sun Q."/>
            <person name="Mori K."/>
        </authorList>
    </citation>
    <scope>NUCLEOTIDE SEQUENCE [LARGE SCALE GENOMIC DNA]</scope>
    <source>
        <strain evidence="5 6">CCM 4839</strain>
    </source>
</reference>
<dbReference type="InterPro" id="IPR018062">
    <property type="entry name" value="HTH_AraC-typ_CS"/>
</dbReference>
<evidence type="ECO:0000256" key="1">
    <source>
        <dbReference type="ARBA" id="ARBA00023015"/>
    </source>
</evidence>
<keyword evidence="2" id="KW-0238">DNA-binding</keyword>